<keyword evidence="7" id="KW-1185">Reference proteome</keyword>
<dbReference type="GO" id="GO:0043565">
    <property type="term" value="F:sequence-specific DNA binding"/>
    <property type="evidence" value="ECO:0007669"/>
    <property type="project" value="TreeGrafter"/>
</dbReference>
<dbReference type="AlphaFoldDB" id="A0A2A7V0G4"/>
<dbReference type="InterPro" id="IPR036388">
    <property type="entry name" value="WH-like_DNA-bd_sf"/>
</dbReference>
<organism evidence="6 7">
    <name type="scientific">Comamonas terrigena</name>
    <dbReference type="NCBI Taxonomy" id="32013"/>
    <lineage>
        <taxon>Bacteria</taxon>
        <taxon>Pseudomonadati</taxon>
        <taxon>Pseudomonadota</taxon>
        <taxon>Betaproteobacteria</taxon>
        <taxon>Burkholderiales</taxon>
        <taxon>Comamonadaceae</taxon>
        <taxon>Comamonas</taxon>
    </lineage>
</organism>
<dbReference type="PRINTS" id="PR00039">
    <property type="entry name" value="HTHLYSR"/>
</dbReference>
<reference evidence="7" key="1">
    <citation type="submission" date="2017-09" db="EMBL/GenBank/DDBJ databases">
        <title>FDA dAtabase for Regulatory Grade micrObial Sequences (FDA-ARGOS): Supporting development and validation of Infectious Disease Dx tests.</title>
        <authorList>
            <person name="Minogue T."/>
            <person name="Wolcott M."/>
            <person name="Wasieloski L."/>
            <person name="Aguilar W."/>
            <person name="Moore D."/>
            <person name="Tallon L."/>
            <person name="Sadzewicz L."/>
            <person name="Ott S."/>
            <person name="Zhao X."/>
            <person name="Nagaraj S."/>
            <person name="Vavikolanu K."/>
            <person name="Aluvathingal J."/>
            <person name="Nadendla S."/>
            <person name="Sichtig H."/>
        </authorList>
    </citation>
    <scope>NUCLEOTIDE SEQUENCE [LARGE SCALE GENOMIC DNA]</scope>
    <source>
        <strain evidence="7">FDAARGOS_394</strain>
    </source>
</reference>
<feature type="domain" description="HTH lysR-type" evidence="5">
    <location>
        <begin position="6"/>
        <end position="63"/>
    </location>
</feature>
<keyword evidence="4" id="KW-0804">Transcription</keyword>
<dbReference type="PANTHER" id="PTHR30537">
    <property type="entry name" value="HTH-TYPE TRANSCRIPTIONAL REGULATOR"/>
    <property type="match status" value="1"/>
</dbReference>
<evidence type="ECO:0000313" key="7">
    <source>
        <dbReference type="Proteomes" id="UP000220246"/>
    </source>
</evidence>
<dbReference type="Pfam" id="PF03466">
    <property type="entry name" value="LysR_substrate"/>
    <property type="match status" value="1"/>
</dbReference>
<dbReference type="OrthoDB" id="8591238at2"/>
<dbReference type="SUPFAM" id="SSF53850">
    <property type="entry name" value="Periplasmic binding protein-like II"/>
    <property type="match status" value="1"/>
</dbReference>
<dbReference type="SUPFAM" id="SSF46785">
    <property type="entry name" value="Winged helix' DNA-binding domain"/>
    <property type="match status" value="1"/>
</dbReference>
<proteinExistence type="inferred from homology"/>
<dbReference type="STRING" id="1219032.GCA_001515545_02866"/>
<dbReference type="InterPro" id="IPR000847">
    <property type="entry name" value="LysR_HTH_N"/>
</dbReference>
<gene>
    <name evidence="6" type="ORF">CRM82_08670</name>
</gene>
<dbReference type="InterPro" id="IPR036390">
    <property type="entry name" value="WH_DNA-bd_sf"/>
</dbReference>
<accession>A0A2A7V0G4</accession>
<keyword evidence="2" id="KW-0805">Transcription regulation</keyword>
<dbReference type="Gene3D" id="1.10.10.10">
    <property type="entry name" value="Winged helix-like DNA-binding domain superfamily/Winged helix DNA-binding domain"/>
    <property type="match status" value="1"/>
</dbReference>
<name>A0A2A7V0G4_COMTR</name>
<dbReference type="GO" id="GO:0006351">
    <property type="term" value="P:DNA-templated transcription"/>
    <property type="evidence" value="ECO:0007669"/>
    <property type="project" value="TreeGrafter"/>
</dbReference>
<dbReference type="GeneID" id="80800674"/>
<dbReference type="EMBL" id="PDEA01000001">
    <property type="protein sequence ID" value="PEH90964.1"/>
    <property type="molecule type" value="Genomic_DNA"/>
</dbReference>
<dbReference type="PANTHER" id="PTHR30537:SF74">
    <property type="entry name" value="HTH-TYPE TRANSCRIPTIONAL REGULATOR TRPI"/>
    <property type="match status" value="1"/>
</dbReference>
<evidence type="ECO:0000313" key="6">
    <source>
        <dbReference type="EMBL" id="PEH90964.1"/>
    </source>
</evidence>
<dbReference type="Proteomes" id="UP000220246">
    <property type="component" value="Unassembled WGS sequence"/>
</dbReference>
<dbReference type="Pfam" id="PF00126">
    <property type="entry name" value="HTH_1"/>
    <property type="match status" value="1"/>
</dbReference>
<dbReference type="RefSeq" id="WP_066539519.1">
    <property type="nucleotide sequence ID" value="NZ_DALZQJ010000002.1"/>
</dbReference>
<dbReference type="InterPro" id="IPR058163">
    <property type="entry name" value="LysR-type_TF_proteobact-type"/>
</dbReference>
<evidence type="ECO:0000259" key="5">
    <source>
        <dbReference type="PROSITE" id="PS50931"/>
    </source>
</evidence>
<dbReference type="PROSITE" id="PS50931">
    <property type="entry name" value="HTH_LYSR"/>
    <property type="match status" value="1"/>
</dbReference>
<evidence type="ECO:0000256" key="3">
    <source>
        <dbReference type="ARBA" id="ARBA00023125"/>
    </source>
</evidence>
<evidence type="ECO:0000256" key="2">
    <source>
        <dbReference type="ARBA" id="ARBA00023015"/>
    </source>
</evidence>
<keyword evidence="3" id="KW-0238">DNA-binding</keyword>
<evidence type="ECO:0000256" key="4">
    <source>
        <dbReference type="ARBA" id="ARBA00023163"/>
    </source>
</evidence>
<dbReference type="InterPro" id="IPR005119">
    <property type="entry name" value="LysR_subst-bd"/>
</dbReference>
<comment type="similarity">
    <text evidence="1">Belongs to the LysR transcriptional regulatory family.</text>
</comment>
<dbReference type="GO" id="GO:0003700">
    <property type="term" value="F:DNA-binding transcription factor activity"/>
    <property type="evidence" value="ECO:0007669"/>
    <property type="project" value="InterPro"/>
</dbReference>
<dbReference type="CDD" id="cd08432">
    <property type="entry name" value="PBP2_GcdR_TrpI_HvrB_AmpR_like"/>
    <property type="match status" value="1"/>
</dbReference>
<protein>
    <submittedName>
        <fullName evidence="6">LysR family transcriptional regulator</fullName>
    </submittedName>
</protein>
<sequence>MALKIPPLNPLKVFEVVARTCNLTLAAKELHISQSAVSKQLHVLQEYLGVELFRRERHGISLTQAGQRYGDAIAPAFESIGKATGDIMRSGSDRTLRIQTYTTFAAKWLIPRLHDFHTRYSDIAVVITNSVKDVDFDRDPVDMAIQMGNGAWPGTDTDFLFEDVIEPVCSPAFFRTNAPESAYPQALLRTRLLVSHYRQKDWQTWARQCRYEAEIDSVESMRFSSSVLTWQAAADGLGIAIGQTALLVDDLRSGKLVAPFGLPVRTGASYYLVRPQLQRHSHKVQVFRDWLAEQIASQG</sequence>
<dbReference type="Gene3D" id="3.40.190.10">
    <property type="entry name" value="Periplasmic binding protein-like II"/>
    <property type="match status" value="2"/>
</dbReference>
<comment type="caution">
    <text evidence="6">The sequence shown here is derived from an EMBL/GenBank/DDBJ whole genome shotgun (WGS) entry which is preliminary data.</text>
</comment>
<evidence type="ECO:0000256" key="1">
    <source>
        <dbReference type="ARBA" id="ARBA00009437"/>
    </source>
</evidence>